<reference evidence="8 9" key="1">
    <citation type="journal article" date="2011" name="Cell">
        <title>Insight into structure and assembly of the nuclear pore complex by utilizing the genome of a eukaryotic thermophile.</title>
        <authorList>
            <person name="Amlacher S."/>
            <person name="Sarges P."/>
            <person name="Flemming D."/>
            <person name="van Noort V."/>
            <person name="Kunze R."/>
            <person name="Devos D.P."/>
            <person name="Arumugam M."/>
            <person name="Bork P."/>
            <person name="Hurt E."/>
        </authorList>
    </citation>
    <scope>NUCLEOTIDE SEQUENCE [LARGE SCALE GENOMIC DNA]</scope>
    <source>
        <strain evidence="9">DSM 1495 / CBS 144.50 / IMI 039719</strain>
    </source>
</reference>
<evidence type="ECO:0000256" key="4">
    <source>
        <dbReference type="ARBA" id="ARBA00023242"/>
    </source>
</evidence>
<evidence type="ECO:0000256" key="6">
    <source>
        <dbReference type="SAM" id="MobiDB-lite"/>
    </source>
</evidence>
<evidence type="ECO:0000256" key="5">
    <source>
        <dbReference type="SAM" id="Coils"/>
    </source>
</evidence>
<feature type="compositionally biased region" description="Low complexity" evidence="6">
    <location>
        <begin position="286"/>
        <end position="320"/>
    </location>
</feature>
<dbReference type="eggNOG" id="ENOG502S5RK">
    <property type="taxonomic scope" value="Eukaryota"/>
</dbReference>
<feature type="region of interest" description="Disordered" evidence="6">
    <location>
        <begin position="348"/>
        <end position="393"/>
    </location>
</feature>
<dbReference type="GO" id="GO:0000435">
    <property type="term" value="P:positive regulation of transcription from RNA polymerase II promoter by galactose"/>
    <property type="evidence" value="ECO:0007669"/>
    <property type="project" value="TreeGrafter"/>
</dbReference>
<dbReference type="GO" id="GO:0006351">
    <property type="term" value="P:DNA-templated transcription"/>
    <property type="evidence" value="ECO:0007669"/>
    <property type="project" value="InterPro"/>
</dbReference>
<evidence type="ECO:0000313" key="9">
    <source>
        <dbReference type="Proteomes" id="UP000008066"/>
    </source>
</evidence>
<feature type="region of interest" description="Disordered" evidence="6">
    <location>
        <begin position="804"/>
        <end position="861"/>
    </location>
</feature>
<dbReference type="AlphaFoldDB" id="G0S972"/>
<dbReference type="OrthoDB" id="3971593at2759"/>
<gene>
    <name evidence="8" type="ORF">CTHT_0044790</name>
</gene>
<dbReference type="InterPro" id="IPR036864">
    <property type="entry name" value="Zn2-C6_fun-type_DNA-bd_sf"/>
</dbReference>
<feature type="coiled-coil region" evidence="5">
    <location>
        <begin position="249"/>
        <end position="276"/>
    </location>
</feature>
<dbReference type="KEGG" id="cthr:CTHT_0044790"/>
<name>G0S972_CHATD</name>
<keyword evidence="2" id="KW-0805">Transcription regulation</keyword>
<keyword evidence="9" id="KW-1185">Reference proteome</keyword>
<evidence type="ECO:0000259" key="7">
    <source>
        <dbReference type="PROSITE" id="PS50048"/>
    </source>
</evidence>
<keyword evidence="4" id="KW-0539">Nucleus</keyword>
<feature type="region of interest" description="Disordered" evidence="6">
    <location>
        <begin position="279"/>
        <end position="327"/>
    </location>
</feature>
<dbReference type="SMART" id="SM00906">
    <property type="entry name" value="Fungal_trans"/>
    <property type="match status" value="1"/>
</dbReference>
<dbReference type="Proteomes" id="UP000008066">
    <property type="component" value="Unassembled WGS sequence"/>
</dbReference>
<dbReference type="EMBL" id="GL988043">
    <property type="protein sequence ID" value="EGS19983.1"/>
    <property type="molecule type" value="Genomic_DNA"/>
</dbReference>
<dbReference type="STRING" id="759272.G0S972"/>
<evidence type="ECO:0000313" key="8">
    <source>
        <dbReference type="EMBL" id="EGS19983.1"/>
    </source>
</evidence>
<evidence type="ECO:0000256" key="2">
    <source>
        <dbReference type="ARBA" id="ARBA00023015"/>
    </source>
</evidence>
<dbReference type="PANTHER" id="PTHR47424">
    <property type="entry name" value="REGULATORY PROTEIN GAL4"/>
    <property type="match status" value="1"/>
</dbReference>
<evidence type="ECO:0000256" key="1">
    <source>
        <dbReference type="ARBA" id="ARBA00022723"/>
    </source>
</evidence>
<keyword evidence="3" id="KW-0804">Transcription</keyword>
<dbReference type="SMART" id="SM00066">
    <property type="entry name" value="GAL4"/>
    <property type="match status" value="1"/>
</dbReference>
<accession>G0S972</accession>
<keyword evidence="5" id="KW-0175">Coiled coil</keyword>
<dbReference type="GO" id="GO:0000978">
    <property type="term" value="F:RNA polymerase II cis-regulatory region sequence-specific DNA binding"/>
    <property type="evidence" value="ECO:0007669"/>
    <property type="project" value="TreeGrafter"/>
</dbReference>
<organism evidence="9">
    <name type="scientific">Chaetomium thermophilum (strain DSM 1495 / CBS 144.50 / IMI 039719)</name>
    <name type="common">Thermochaetoides thermophila</name>
    <dbReference type="NCBI Taxonomy" id="759272"/>
    <lineage>
        <taxon>Eukaryota</taxon>
        <taxon>Fungi</taxon>
        <taxon>Dikarya</taxon>
        <taxon>Ascomycota</taxon>
        <taxon>Pezizomycotina</taxon>
        <taxon>Sordariomycetes</taxon>
        <taxon>Sordariomycetidae</taxon>
        <taxon>Sordariales</taxon>
        <taxon>Chaetomiaceae</taxon>
        <taxon>Thermochaetoides</taxon>
    </lineage>
</organism>
<dbReference type="SUPFAM" id="SSF57701">
    <property type="entry name" value="Zn2/Cys6 DNA-binding domain"/>
    <property type="match status" value="1"/>
</dbReference>
<dbReference type="OMA" id="DEIGIMY"/>
<dbReference type="CDD" id="cd00067">
    <property type="entry name" value="GAL4"/>
    <property type="match status" value="1"/>
</dbReference>
<dbReference type="PROSITE" id="PS00463">
    <property type="entry name" value="ZN2_CY6_FUNGAL_1"/>
    <property type="match status" value="1"/>
</dbReference>
<dbReference type="GeneID" id="18258517"/>
<dbReference type="PROSITE" id="PS50048">
    <property type="entry name" value="ZN2_CY6_FUNGAL_2"/>
    <property type="match status" value="1"/>
</dbReference>
<dbReference type="Pfam" id="PF04082">
    <property type="entry name" value="Fungal_trans"/>
    <property type="match status" value="1"/>
</dbReference>
<dbReference type="CDD" id="cd12148">
    <property type="entry name" value="fungal_TF_MHR"/>
    <property type="match status" value="1"/>
</dbReference>
<dbReference type="PANTHER" id="PTHR47424:SF5">
    <property type="entry name" value="ZN(II)2CYS6 TRANSCRIPTION FACTOR (EUROFUNG)"/>
    <property type="match status" value="1"/>
</dbReference>
<dbReference type="GO" id="GO:0008270">
    <property type="term" value="F:zinc ion binding"/>
    <property type="evidence" value="ECO:0007669"/>
    <property type="project" value="InterPro"/>
</dbReference>
<dbReference type="InterPro" id="IPR007219">
    <property type="entry name" value="XnlR_reg_dom"/>
</dbReference>
<feature type="compositionally biased region" description="Low complexity" evidence="6">
    <location>
        <begin position="824"/>
        <end position="840"/>
    </location>
</feature>
<feature type="region of interest" description="Disordered" evidence="6">
    <location>
        <begin position="64"/>
        <end position="197"/>
    </location>
</feature>
<proteinExistence type="predicted"/>
<evidence type="ECO:0000256" key="3">
    <source>
        <dbReference type="ARBA" id="ARBA00023163"/>
    </source>
</evidence>
<dbReference type="InterPro" id="IPR001138">
    <property type="entry name" value="Zn2Cys6_DnaBD"/>
</dbReference>
<dbReference type="Gene3D" id="4.10.240.10">
    <property type="entry name" value="Zn(2)-C6 fungal-type DNA-binding domain"/>
    <property type="match status" value="1"/>
</dbReference>
<protein>
    <recommendedName>
        <fullName evidence="7">Zn(2)-C6 fungal-type domain-containing protein</fullName>
    </recommendedName>
</protein>
<feature type="compositionally biased region" description="Low complexity" evidence="6">
    <location>
        <begin position="64"/>
        <end position="147"/>
    </location>
</feature>
<dbReference type="GO" id="GO:0005634">
    <property type="term" value="C:nucleus"/>
    <property type="evidence" value="ECO:0007669"/>
    <property type="project" value="TreeGrafter"/>
</dbReference>
<keyword evidence="1" id="KW-0479">Metal-binding</keyword>
<sequence>MDQLETQVSDLRSFLGAAAEAGPQSVRPGAAEIMSPLASGFGVNVAYSAAPSASVSGTEIGPGADGPLAAGGSIPGSSGLRRGSSYSGRSTAPTAGVAVSAGPGARSARGSLSSSSAAPGDNSAPNAPTILPSLPTLPALPTAAGTPPQQPPSPLEARANSVTSAASVSGSVSAAATTAKRRAEDGDGEPVVKQQRSKRNRYISIACNECKRRKIKCNGQTPCQRCGHLNLQCLYAPNCCSTFRESEEFKRLTEQVRQLQEHVNTLFNEMNALKQETMLRSGQDRGVVASPAGSGPGGASTLAPTPSSSSRQPSQAQPLPYRAPSTFHGPTSIAYTVDVAKNTLQNMGVADRDDSSGPQSASTPHGSPGLQPLTGAAPSPGYSQADGGERDPLWEFDEPEMMRLLYVFRDEVSFMWPVVSPDAIFEHAKQVCLWMSARRRDPAGGGDPVEQQKLFKDPQTLLLKLALCSGLLIEEHGNSPKADRLFASIQPIVDRMLMSEHADVNTLPILALVASYRYLSNDEVLAWRVIGHIARMCLELGLHRLEGLKRIADKQARKHALHTFWTTYILDRRWSFATGLPFVFHDDKIDPKLPYPNQHPFLVAMIDYSKLSAKIWKFVDYFEPAVTRELKPQDFELLDREIMAWYDSVPEEIRIDPQLDDDEIPLQASHRQRIWTRLRLNQARIWLYTPVLHSATSIAQNLEQAQKVVELAKKTICILTRLNQKTDLYRRMQVFYHQFLTSSIAVLFLASTHAPLQFSGMCRDEFYMALDLVKEMSARSWVSKRLWRTIKSLKAYAPSLGLDAGREHRSSSGVFPIGSAKGVQSTTSSQSPDSASHAGSAFGGTLPPGHHHSSPTPVHVTQAPILPSQSQILASSGDSPSDGVQLHTEMSRIFEGYIGFGMGSHVGGLGINMVSSAPGDAAGYSSAPPVTGVSTPDVEMVYAPPPQADGLGIGMDEGNEPGQGVYMHVREMF</sequence>
<feature type="domain" description="Zn(2)-C6 fungal-type" evidence="7">
    <location>
        <begin position="206"/>
        <end position="235"/>
    </location>
</feature>
<dbReference type="HOGENOM" id="CLU_008828_0_0_1"/>
<dbReference type="GO" id="GO:0000981">
    <property type="term" value="F:DNA-binding transcription factor activity, RNA polymerase II-specific"/>
    <property type="evidence" value="ECO:0007669"/>
    <property type="project" value="InterPro"/>
</dbReference>
<feature type="compositionally biased region" description="Polar residues" evidence="6">
    <location>
        <begin position="356"/>
        <end position="365"/>
    </location>
</feature>
<dbReference type="InterPro" id="IPR051127">
    <property type="entry name" value="Fungal_SecMet_Regulators"/>
</dbReference>
<dbReference type="Pfam" id="PF00172">
    <property type="entry name" value="Zn_clus"/>
    <property type="match status" value="1"/>
</dbReference>
<dbReference type="RefSeq" id="XP_006694868.1">
    <property type="nucleotide sequence ID" value="XM_006694805.1"/>
</dbReference>
<feature type="compositionally biased region" description="Low complexity" evidence="6">
    <location>
        <begin position="161"/>
        <end position="178"/>
    </location>
</feature>